<evidence type="ECO:0000313" key="2">
    <source>
        <dbReference type="EMBL" id="MCU5746064.1"/>
    </source>
</evidence>
<keyword evidence="3" id="KW-1185">Reference proteome</keyword>
<dbReference type="EMBL" id="JAOPKZ010000007">
    <property type="protein sequence ID" value="MCU5746064.1"/>
    <property type="molecule type" value="Genomic_DNA"/>
</dbReference>
<keyword evidence="1" id="KW-1133">Transmembrane helix</keyword>
<dbReference type="RefSeq" id="WP_262855503.1">
    <property type="nucleotide sequence ID" value="NZ_JAOPKZ010000007.1"/>
</dbReference>
<protein>
    <submittedName>
        <fullName evidence="2">Uncharacterized protein</fullName>
    </submittedName>
</protein>
<name>A0ABT2QQ04_9STAP</name>
<keyword evidence="1" id="KW-0472">Membrane</keyword>
<evidence type="ECO:0000256" key="1">
    <source>
        <dbReference type="SAM" id="Phobius"/>
    </source>
</evidence>
<gene>
    <name evidence="2" type="ORF">N9R04_04930</name>
</gene>
<comment type="caution">
    <text evidence="2">The sequence shown here is derived from an EMBL/GenBank/DDBJ whole genome shotgun (WGS) entry which is preliminary data.</text>
</comment>
<evidence type="ECO:0000313" key="3">
    <source>
        <dbReference type="Proteomes" id="UP001209553"/>
    </source>
</evidence>
<sequence length="56" mass="6345">MNILAIILVVLLIIILFRVGLSILRVLISLAVLALCIYLAYQGIIWLSDNYHHLIN</sequence>
<organism evidence="2 3">
    <name type="scientific">Staphylococcus marylandisciuri</name>
    <dbReference type="NCBI Taxonomy" id="2981529"/>
    <lineage>
        <taxon>Bacteria</taxon>
        <taxon>Bacillati</taxon>
        <taxon>Bacillota</taxon>
        <taxon>Bacilli</taxon>
        <taxon>Bacillales</taxon>
        <taxon>Staphylococcaceae</taxon>
        <taxon>Staphylococcus</taxon>
    </lineage>
</organism>
<feature type="transmembrane region" description="Helical" evidence="1">
    <location>
        <begin position="28"/>
        <end position="47"/>
    </location>
</feature>
<proteinExistence type="predicted"/>
<reference evidence="2 3" key="1">
    <citation type="journal article" date="2023" name="Int. J. Syst. Evol. Microbiol.">
        <title>Streptococcus sciuri sp. nov., Staphylococcus marylandisciuri sp. nov. and Staphylococcus americanisciuri sp. nov., isolated from faeces of eastern grey squirrel (Sciurus carolinensis).</title>
        <authorList>
            <person name="Volokhov D.V."/>
            <person name="Zagorodnyaya T.A."/>
            <person name="Furtak V.A."/>
            <person name="Nattanmai G."/>
            <person name="Randall L."/>
            <person name="Jose S."/>
            <person name="Gao Y."/>
            <person name="Eisenberg T."/>
            <person name="Delmonte P."/>
            <person name="Blom J."/>
            <person name="Mitchell K.K."/>
        </authorList>
    </citation>
    <scope>NUCLEOTIDE SEQUENCE [LARGE SCALE GENOMIC DNA]</scope>
    <source>
        <strain evidence="2 3">SQ8-PEA</strain>
    </source>
</reference>
<accession>A0ABT2QQ04</accession>
<dbReference type="Proteomes" id="UP001209553">
    <property type="component" value="Unassembled WGS sequence"/>
</dbReference>
<keyword evidence="1" id="KW-0812">Transmembrane</keyword>